<gene>
    <name evidence="3" type="ORF">GCM10007924_09550</name>
</gene>
<proteinExistence type="predicted"/>
<evidence type="ECO:0000256" key="2">
    <source>
        <dbReference type="SAM" id="SignalP"/>
    </source>
</evidence>
<name>A0ABQ5U0P9_9PROT</name>
<sequence length="91" mass="9927">MKHGIIVAGIVALMAVSTPVHAQSEDKGADELAVEGLTKLMDALKLFVDAIPQYAAPEILENGDIIIRRKNKEMEEKEPESDKPDLEKTAT</sequence>
<evidence type="ECO:0000313" key="3">
    <source>
        <dbReference type="EMBL" id="GLQ05734.1"/>
    </source>
</evidence>
<reference evidence="3" key="1">
    <citation type="journal article" date="2014" name="Int. J. Syst. Evol. Microbiol.">
        <title>Complete genome of a new Firmicutes species belonging to the dominant human colonic microbiota ('Ruminococcus bicirculans') reveals two chromosomes and a selective capacity to utilize plant glucans.</title>
        <authorList>
            <consortium name="NISC Comparative Sequencing Program"/>
            <person name="Wegmann U."/>
            <person name="Louis P."/>
            <person name="Goesmann A."/>
            <person name="Henrissat B."/>
            <person name="Duncan S.H."/>
            <person name="Flint H.J."/>
        </authorList>
    </citation>
    <scope>NUCLEOTIDE SEQUENCE</scope>
    <source>
        <strain evidence="3">NBRC 103408</strain>
    </source>
</reference>
<feature type="compositionally biased region" description="Basic and acidic residues" evidence="1">
    <location>
        <begin position="72"/>
        <end position="91"/>
    </location>
</feature>
<feature type="signal peptide" evidence="2">
    <location>
        <begin position="1"/>
        <end position="22"/>
    </location>
</feature>
<dbReference type="Proteomes" id="UP001161409">
    <property type="component" value="Unassembled WGS sequence"/>
</dbReference>
<accession>A0ABQ5U0P9</accession>
<feature type="chain" id="PRO_5046063505" evidence="2">
    <location>
        <begin position="23"/>
        <end position="91"/>
    </location>
</feature>
<comment type="caution">
    <text evidence="3">The sequence shown here is derived from an EMBL/GenBank/DDBJ whole genome shotgun (WGS) entry which is preliminary data.</text>
</comment>
<evidence type="ECO:0000256" key="1">
    <source>
        <dbReference type="SAM" id="MobiDB-lite"/>
    </source>
</evidence>
<keyword evidence="2" id="KW-0732">Signal</keyword>
<dbReference type="RefSeq" id="WP_169559709.1">
    <property type="nucleotide sequence ID" value="NZ_BSNF01000001.1"/>
</dbReference>
<feature type="region of interest" description="Disordered" evidence="1">
    <location>
        <begin position="71"/>
        <end position="91"/>
    </location>
</feature>
<organism evidence="3 4">
    <name type="scientific">Sneathiella chinensis</name>
    <dbReference type="NCBI Taxonomy" id="349750"/>
    <lineage>
        <taxon>Bacteria</taxon>
        <taxon>Pseudomonadati</taxon>
        <taxon>Pseudomonadota</taxon>
        <taxon>Alphaproteobacteria</taxon>
        <taxon>Sneathiellales</taxon>
        <taxon>Sneathiellaceae</taxon>
        <taxon>Sneathiella</taxon>
    </lineage>
</organism>
<reference evidence="3" key="2">
    <citation type="submission" date="2023-01" db="EMBL/GenBank/DDBJ databases">
        <title>Draft genome sequence of Sneathiella chinensis strain NBRC 103408.</title>
        <authorList>
            <person name="Sun Q."/>
            <person name="Mori K."/>
        </authorList>
    </citation>
    <scope>NUCLEOTIDE SEQUENCE</scope>
    <source>
        <strain evidence="3">NBRC 103408</strain>
    </source>
</reference>
<protein>
    <submittedName>
        <fullName evidence="3">Uncharacterized protein</fullName>
    </submittedName>
</protein>
<evidence type="ECO:0000313" key="4">
    <source>
        <dbReference type="Proteomes" id="UP001161409"/>
    </source>
</evidence>
<dbReference type="EMBL" id="BSNF01000001">
    <property type="protein sequence ID" value="GLQ05734.1"/>
    <property type="molecule type" value="Genomic_DNA"/>
</dbReference>
<keyword evidence="4" id="KW-1185">Reference proteome</keyword>